<reference evidence="2" key="1">
    <citation type="journal article" date="2020" name="Stud. Mycol.">
        <title>101 Dothideomycetes genomes: a test case for predicting lifestyles and emergence of pathogens.</title>
        <authorList>
            <person name="Haridas S."/>
            <person name="Albert R."/>
            <person name="Binder M."/>
            <person name="Bloem J."/>
            <person name="Labutti K."/>
            <person name="Salamov A."/>
            <person name="Andreopoulos B."/>
            <person name="Baker S."/>
            <person name="Barry K."/>
            <person name="Bills G."/>
            <person name="Bluhm B."/>
            <person name="Cannon C."/>
            <person name="Castanera R."/>
            <person name="Culley D."/>
            <person name="Daum C."/>
            <person name="Ezra D."/>
            <person name="Gonzalez J."/>
            <person name="Henrissat B."/>
            <person name="Kuo A."/>
            <person name="Liang C."/>
            <person name="Lipzen A."/>
            <person name="Lutzoni F."/>
            <person name="Magnuson J."/>
            <person name="Mondo S."/>
            <person name="Nolan M."/>
            <person name="Ohm R."/>
            <person name="Pangilinan J."/>
            <person name="Park H.-J."/>
            <person name="Ramirez L."/>
            <person name="Alfaro M."/>
            <person name="Sun H."/>
            <person name="Tritt A."/>
            <person name="Yoshinaga Y."/>
            <person name="Zwiers L.-H."/>
            <person name="Turgeon B."/>
            <person name="Goodwin S."/>
            <person name="Spatafora J."/>
            <person name="Crous P."/>
            <person name="Grigoriev I."/>
        </authorList>
    </citation>
    <scope>NUCLEOTIDE SEQUENCE</scope>
    <source>
        <strain evidence="2">CBS 161.51</strain>
    </source>
</reference>
<feature type="region of interest" description="Disordered" evidence="1">
    <location>
        <begin position="348"/>
        <end position="410"/>
    </location>
</feature>
<feature type="compositionally biased region" description="Polar residues" evidence="1">
    <location>
        <begin position="657"/>
        <end position="678"/>
    </location>
</feature>
<feature type="compositionally biased region" description="Basic and acidic residues" evidence="1">
    <location>
        <begin position="467"/>
        <end position="476"/>
    </location>
</feature>
<accession>A0A6A5SU50</accession>
<evidence type="ECO:0000313" key="2">
    <source>
        <dbReference type="EMBL" id="KAF1943318.1"/>
    </source>
</evidence>
<keyword evidence="3" id="KW-1185">Reference proteome</keyword>
<proteinExistence type="predicted"/>
<protein>
    <submittedName>
        <fullName evidence="2">Uncharacterized protein</fullName>
    </submittedName>
</protein>
<feature type="region of interest" description="Disordered" evidence="1">
    <location>
        <begin position="453"/>
        <end position="715"/>
    </location>
</feature>
<feature type="compositionally biased region" description="Basic and acidic residues" evidence="1">
    <location>
        <begin position="191"/>
        <end position="201"/>
    </location>
</feature>
<feature type="compositionally biased region" description="Polar residues" evidence="1">
    <location>
        <begin position="211"/>
        <end position="224"/>
    </location>
</feature>
<feature type="compositionally biased region" description="Acidic residues" evidence="1">
    <location>
        <begin position="605"/>
        <end position="616"/>
    </location>
</feature>
<feature type="region of interest" description="Disordered" evidence="1">
    <location>
        <begin position="281"/>
        <end position="324"/>
    </location>
</feature>
<evidence type="ECO:0000256" key="1">
    <source>
        <dbReference type="SAM" id="MobiDB-lite"/>
    </source>
</evidence>
<feature type="compositionally biased region" description="Low complexity" evidence="1">
    <location>
        <begin position="694"/>
        <end position="714"/>
    </location>
</feature>
<gene>
    <name evidence="2" type="ORF">EJ02DRAFT_511021</name>
</gene>
<feature type="region of interest" description="Disordered" evidence="1">
    <location>
        <begin position="129"/>
        <end position="262"/>
    </location>
</feature>
<feature type="compositionally biased region" description="Polar residues" evidence="1">
    <location>
        <begin position="242"/>
        <end position="253"/>
    </location>
</feature>
<evidence type="ECO:0000313" key="3">
    <source>
        <dbReference type="Proteomes" id="UP000800038"/>
    </source>
</evidence>
<organism evidence="2 3">
    <name type="scientific">Clathrospora elynae</name>
    <dbReference type="NCBI Taxonomy" id="706981"/>
    <lineage>
        <taxon>Eukaryota</taxon>
        <taxon>Fungi</taxon>
        <taxon>Dikarya</taxon>
        <taxon>Ascomycota</taxon>
        <taxon>Pezizomycotina</taxon>
        <taxon>Dothideomycetes</taxon>
        <taxon>Pleosporomycetidae</taxon>
        <taxon>Pleosporales</taxon>
        <taxon>Diademaceae</taxon>
        <taxon>Clathrospora</taxon>
    </lineage>
</organism>
<feature type="compositionally biased region" description="Basic and acidic residues" evidence="1">
    <location>
        <begin position="547"/>
        <end position="563"/>
    </location>
</feature>
<dbReference type="Proteomes" id="UP000800038">
    <property type="component" value="Unassembled WGS sequence"/>
</dbReference>
<feature type="compositionally biased region" description="Acidic residues" evidence="1">
    <location>
        <begin position="564"/>
        <end position="575"/>
    </location>
</feature>
<feature type="compositionally biased region" description="Basic and acidic residues" evidence="1">
    <location>
        <begin position="378"/>
        <end position="388"/>
    </location>
</feature>
<dbReference type="AlphaFoldDB" id="A0A6A5SU50"/>
<sequence>MAPGSNTTYNPSQILTVLPEEVFGYVDLETLADIHRYLRESELSEDTDLARWIRENYLYMNLNYQGSGSIRTTEGFAQLDRAYRRVRSLTNKAQDKWPFFDRNFKQMSSTTVRNNARGEAAPGVMYHDEGARRSSGIGRPFAPSVTNGSETPNGPGLQAPFGTQKPSRYQVKKQKYQRPTQQIPVPLSSDLQKKPQERPKSENGFVPPEQPASNSIAPEATSLQELPKYTVTENKRQKNISESDGPTIPQSSDAALVSEEPEVARADSEVSIWKLADKAVSNRDSGLSEEPDVNPIPDAGGGKVRGPNGRYLPKDMPSLISKRSRKSHRLRVLYVKKAEFTKAKLAVSEDPECISSVTTPAEDESVFADVQTPSPSAHESDQMGKEELKEQEEQEEQEVHDQDCQGINDGITVTQPIMFSVVNSEQYEEVANEEGEEVAHEFDSIPAYLAAEADPVPSNLDRLPPSARRDNKRKSEPVSQLGQRKRGRYGGIVGRPRKSEQAAQAGEVLQEQLSANTEEEIGVKTRRSTRRSAVATEAIAQTPPAIETEKQPEPVDANDKELPEPVDEDDDDDYEKEQLVPVIEYDRKEEVEDEAMEQPELIVNMDEDEVMEDIVEQDTAGHGVKSPASASKLAPTKPAAASMQSKISAPGPPPESHQPTLPLQTIMHPNNQTSSKRPNGTGPVSAPSQNNSSGASATTTGVTADGATTYGAGPAHPPGQVEYFARIHTFTGTVEVPIAADQLDNDEEKMIRKYAEWNSQRGAMPIPYAQFQQLFAFAKQE</sequence>
<dbReference type="EMBL" id="ML976026">
    <property type="protein sequence ID" value="KAF1943318.1"/>
    <property type="molecule type" value="Genomic_DNA"/>
</dbReference>
<dbReference type="OrthoDB" id="3786824at2759"/>
<name>A0A6A5SU50_9PLEO</name>